<dbReference type="PANTHER" id="PTHR11063">
    <property type="entry name" value="GLUTAMATE SEMIALDEHYDE DEHYDROGENASE"/>
    <property type="match status" value="1"/>
</dbReference>
<keyword evidence="10" id="KW-1185">Reference proteome</keyword>
<proteinExistence type="inferred from homology"/>
<evidence type="ECO:0000259" key="8">
    <source>
        <dbReference type="Pfam" id="PF00171"/>
    </source>
</evidence>
<evidence type="ECO:0000256" key="3">
    <source>
        <dbReference type="ARBA" id="ARBA00022650"/>
    </source>
</evidence>
<dbReference type="eggNOG" id="COG0014">
    <property type="taxonomic scope" value="Bacteria"/>
</dbReference>
<dbReference type="CDD" id="cd07079">
    <property type="entry name" value="ALDH_F18-19_ProA-GPR"/>
    <property type="match status" value="1"/>
</dbReference>
<protein>
    <recommendedName>
        <fullName evidence="7">Gamma-glutamyl phosphate reductase</fullName>
        <shortName evidence="7">GPR</shortName>
        <ecNumber evidence="7">1.2.1.41</ecNumber>
    </recommendedName>
    <alternativeName>
        <fullName evidence="7">Glutamate-5-semialdehyde dehydrogenase</fullName>
    </alternativeName>
    <alternativeName>
        <fullName evidence="7">Glutamyl-gamma-semialdehyde dehydrogenase</fullName>
        <shortName evidence="7">GSA dehydrogenase</shortName>
    </alternativeName>
</protein>
<dbReference type="UniPathway" id="UPA00098">
    <property type="reaction ID" value="UER00360"/>
</dbReference>
<comment type="subcellular location">
    <subcellularLocation>
        <location evidence="7">Cytoplasm</location>
    </subcellularLocation>
</comment>
<dbReference type="InterPro" id="IPR020593">
    <property type="entry name" value="G-glutamylP_reductase_CS"/>
</dbReference>
<gene>
    <name evidence="7 9" type="primary">proA</name>
    <name evidence="9" type="ORF">BCAL3370</name>
</gene>
<name>B4EEV8_BURCJ</name>
<dbReference type="InterPro" id="IPR012134">
    <property type="entry name" value="Glu-5-SA_DH"/>
</dbReference>
<dbReference type="GO" id="GO:0005737">
    <property type="term" value="C:cytoplasm"/>
    <property type="evidence" value="ECO:0007669"/>
    <property type="project" value="UniProtKB-SubCell"/>
</dbReference>
<dbReference type="InterPro" id="IPR016162">
    <property type="entry name" value="Ald_DH_N"/>
</dbReference>
<dbReference type="PIRSF" id="PIRSF000151">
    <property type="entry name" value="GPR"/>
    <property type="match status" value="1"/>
</dbReference>
<evidence type="ECO:0000256" key="2">
    <source>
        <dbReference type="ARBA" id="ARBA00022605"/>
    </source>
</evidence>
<keyword evidence="3 7" id="KW-0641">Proline biosynthesis</keyword>
<evidence type="ECO:0000256" key="5">
    <source>
        <dbReference type="ARBA" id="ARBA00023002"/>
    </source>
</evidence>
<dbReference type="AlphaFoldDB" id="B4EEV8"/>
<dbReference type="NCBIfam" id="NF001221">
    <property type="entry name" value="PRK00197.1"/>
    <property type="match status" value="1"/>
</dbReference>
<reference evidence="9 10" key="1">
    <citation type="journal article" date="2009" name="J. Bacteriol.">
        <title>The genome of Burkholderia cenocepacia J2315, an epidemic pathogen of cystic fibrosis patients.</title>
        <authorList>
            <person name="Holden M.T."/>
            <person name="Seth-Smith H.M."/>
            <person name="Crossman L.C."/>
            <person name="Sebaihia M."/>
            <person name="Bentley S.D."/>
            <person name="Cerdeno-Tarraga A.M."/>
            <person name="Thomson N.R."/>
            <person name="Bason N."/>
            <person name="Quail M.A."/>
            <person name="Sharp S."/>
            <person name="Cherevach I."/>
            <person name="Churcher C."/>
            <person name="Goodhead I."/>
            <person name="Hauser H."/>
            <person name="Holroyd N."/>
            <person name="Mungall K."/>
            <person name="Scott P."/>
            <person name="Walker D."/>
            <person name="White B."/>
            <person name="Rose H."/>
            <person name="Iversen P."/>
            <person name="Mil-Homens D."/>
            <person name="Rocha E.P."/>
            <person name="Fialho A.M."/>
            <person name="Baldwin A."/>
            <person name="Dowson C."/>
            <person name="Barrell B.G."/>
            <person name="Govan J.R."/>
            <person name="Vandamme P."/>
            <person name="Hart C.A."/>
            <person name="Mahenthiralingam E."/>
            <person name="Parkhill J."/>
        </authorList>
    </citation>
    <scope>NUCLEOTIDE SEQUENCE [LARGE SCALE GENOMIC DNA]</scope>
    <source>
        <strain evidence="10">ATCC BAA-245 / DSM 16553 / LMG 16656 / NCTC 13227 / J2315 / CF5610</strain>
    </source>
</reference>
<dbReference type="NCBIfam" id="TIGR00407">
    <property type="entry name" value="proA"/>
    <property type="match status" value="1"/>
</dbReference>
<dbReference type="Gene3D" id="3.40.309.10">
    <property type="entry name" value="Aldehyde Dehydrogenase, Chain A, domain 2"/>
    <property type="match status" value="1"/>
</dbReference>
<dbReference type="GO" id="GO:0050661">
    <property type="term" value="F:NADP binding"/>
    <property type="evidence" value="ECO:0007669"/>
    <property type="project" value="InterPro"/>
</dbReference>
<dbReference type="HAMAP" id="MF_00412">
    <property type="entry name" value="ProA"/>
    <property type="match status" value="1"/>
</dbReference>
<keyword evidence="4 7" id="KW-0521">NADP</keyword>
<dbReference type="HOGENOM" id="CLU_030231_0_0_4"/>
<evidence type="ECO:0000256" key="6">
    <source>
        <dbReference type="ARBA" id="ARBA00049024"/>
    </source>
</evidence>
<dbReference type="KEGG" id="bcj:BCAL3370"/>
<dbReference type="Pfam" id="PF00171">
    <property type="entry name" value="Aldedh"/>
    <property type="match status" value="1"/>
</dbReference>
<keyword evidence="5 7" id="KW-0560">Oxidoreductase</keyword>
<feature type="domain" description="Aldehyde dehydrogenase" evidence="8">
    <location>
        <begin position="24"/>
        <end position="329"/>
    </location>
</feature>
<sequence length="435" mass="46558">MPLRAARFSSHTMDIDQYMTDLGRRARHASRAMARASTAAKNAALDAVARAIERDAQALKEANARDVARAREKGLDAAFVDRLTLSDKALKTMVEGLRQVASLADPIGEIGNLKFRPSGIQVGQMRVPLGVIGIIYESRPNVTIDAAALCLKSGNATILRGGSEALESNAALAKLIGEGLEAAGLPQDAVQVVATADRAAVGKLITMTEYVDVIVPRGGKSLIERLINEARVPMIKHLDGICHVYVDDRADLDKALTVCDNAKTHRYGTCNTMETLLVSSGIAAKLLPPLGKLYRDKQVELRVDATARAVLADAGVGPLVDATEADWHTEYLAPVLAIKVVDGLDAAIEHINHYGSHHTDAIVTEDHDRAMRFLREVDSASVMVNASTRFADGFEFGLGAEIGISNDKLHARGPVGLEGLTSLKYVVLGHGEGRQ</sequence>
<dbReference type="FunFam" id="3.40.309.10:FF:000006">
    <property type="entry name" value="Gamma-glutamyl phosphate reductase"/>
    <property type="match status" value="1"/>
</dbReference>
<comment type="similarity">
    <text evidence="7">Belongs to the gamma-glutamyl phosphate reductase family.</text>
</comment>
<dbReference type="InterPro" id="IPR015590">
    <property type="entry name" value="Aldehyde_DH_dom"/>
</dbReference>
<comment type="catalytic activity">
    <reaction evidence="6 7">
        <text>L-glutamate 5-semialdehyde + phosphate + NADP(+) = L-glutamyl 5-phosphate + NADPH + H(+)</text>
        <dbReference type="Rhea" id="RHEA:19541"/>
        <dbReference type="ChEBI" id="CHEBI:15378"/>
        <dbReference type="ChEBI" id="CHEBI:43474"/>
        <dbReference type="ChEBI" id="CHEBI:57783"/>
        <dbReference type="ChEBI" id="CHEBI:58066"/>
        <dbReference type="ChEBI" id="CHEBI:58274"/>
        <dbReference type="ChEBI" id="CHEBI:58349"/>
        <dbReference type="EC" id="1.2.1.41"/>
    </reaction>
</comment>
<comment type="pathway">
    <text evidence="1 7">Amino-acid biosynthesis; L-proline biosynthesis; L-glutamate 5-semialdehyde from L-glutamate: step 2/2.</text>
</comment>
<comment type="function">
    <text evidence="7">Catalyzes the NADPH-dependent reduction of L-glutamate 5-phosphate into L-glutamate 5-semialdehyde and phosphate. The product spontaneously undergoes cyclization to form 1-pyrroline-5-carboxylate.</text>
</comment>
<dbReference type="EC" id="1.2.1.41" evidence="7"/>
<dbReference type="GO" id="GO:0004350">
    <property type="term" value="F:glutamate-5-semialdehyde dehydrogenase activity"/>
    <property type="evidence" value="ECO:0007669"/>
    <property type="project" value="UniProtKB-UniRule"/>
</dbReference>
<dbReference type="Gene3D" id="3.40.605.10">
    <property type="entry name" value="Aldehyde Dehydrogenase, Chain A, domain 1"/>
    <property type="match status" value="1"/>
</dbReference>
<keyword evidence="2 7" id="KW-0028">Amino-acid biosynthesis</keyword>
<dbReference type="PANTHER" id="PTHR11063:SF8">
    <property type="entry name" value="DELTA-1-PYRROLINE-5-CARBOXYLATE SYNTHASE"/>
    <property type="match status" value="1"/>
</dbReference>
<evidence type="ECO:0000256" key="7">
    <source>
        <dbReference type="HAMAP-Rule" id="MF_00412"/>
    </source>
</evidence>
<dbReference type="InterPro" id="IPR016161">
    <property type="entry name" value="Ald_DH/histidinol_DH"/>
</dbReference>
<accession>B4EEV8</accession>
<evidence type="ECO:0000256" key="4">
    <source>
        <dbReference type="ARBA" id="ARBA00022857"/>
    </source>
</evidence>
<dbReference type="GO" id="GO:0055129">
    <property type="term" value="P:L-proline biosynthetic process"/>
    <property type="evidence" value="ECO:0007669"/>
    <property type="project" value="UniProtKB-UniRule"/>
</dbReference>
<dbReference type="EMBL" id="AM747720">
    <property type="protein sequence ID" value="CAR53693.1"/>
    <property type="molecule type" value="Genomic_DNA"/>
</dbReference>
<evidence type="ECO:0000313" key="9">
    <source>
        <dbReference type="EMBL" id="CAR53693.1"/>
    </source>
</evidence>
<evidence type="ECO:0000256" key="1">
    <source>
        <dbReference type="ARBA" id="ARBA00004985"/>
    </source>
</evidence>
<dbReference type="InterPro" id="IPR000965">
    <property type="entry name" value="GPR_dom"/>
</dbReference>
<keyword evidence="7" id="KW-0963">Cytoplasm</keyword>
<dbReference type="InterPro" id="IPR016163">
    <property type="entry name" value="Ald_DH_C"/>
</dbReference>
<dbReference type="Proteomes" id="UP000001035">
    <property type="component" value="Chromosome 1"/>
</dbReference>
<organism evidence="9 10">
    <name type="scientific">Burkholderia cenocepacia (strain ATCC BAA-245 / DSM 16553 / LMG 16656 / NCTC 13227 / J2315 / CF5610)</name>
    <name type="common">Burkholderia cepacia (strain J2315)</name>
    <dbReference type="NCBI Taxonomy" id="216591"/>
    <lineage>
        <taxon>Bacteria</taxon>
        <taxon>Pseudomonadati</taxon>
        <taxon>Pseudomonadota</taxon>
        <taxon>Betaproteobacteria</taxon>
        <taxon>Burkholderiales</taxon>
        <taxon>Burkholderiaceae</taxon>
        <taxon>Burkholderia</taxon>
        <taxon>Burkholderia cepacia complex</taxon>
    </lineage>
</organism>
<dbReference type="PROSITE" id="PS01223">
    <property type="entry name" value="PROA"/>
    <property type="match status" value="1"/>
</dbReference>
<evidence type="ECO:0000313" key="10">
    <source>
        <dbReference type="Proteomes" id="UP000001035"/>
    </source>
</evidence>
<dbReference type="SUPFAM" id="SSF53720">
    <property type="entry name" value="ALDH-like"/>
    <property type="match status" value="1"/>
</dbReference>